<dbReference type="EMBL" id="CAMXCT030000280">
    <property type="protein sequence ID" value="CAL4763891.1"/>
    <property type="molecule type" value="Genomic_DNA"/>
</dbReference>
<evidence type="ECO:0000313" key="3">
    <source>
        <dbReference type="EMBL" id="CAL4763891.1"/>
    </source>
</evidence>
<evidence type="ECO:0000256" key="1">
    <source>
        <dbReference type="SAM" id="MobiDB-lite"/>
    </source>
</evidence>
<feature type="region of interest" description="Disordered" evidence="1">
    <location>
        <begin position="156"/>
        <end position="191"/>
    </location>
</feature>
<feature type="compositionally biased region" description="Basic and acidic residues" evidence="1">
    <location>
        <begin position="156"/>
        <end position="165"/>
    </location>
</feature>
<comment type="caution">
    <text evidence="2">The sequence shown here is derived from an EMBL/GenBank/DDBJ whole genome shotgun (WGS) entry which is preliminary data.</text>
</comment>
<proteinExistence type="predicted"/>
<organism evidence="2">
    <name type="scientific">Cladocopium goreaui</name>
    <dbReference type="NCBI Taxonomy" id="2562237"/>
    <lineage>
        <taxon>Eukaryota</taxon>
        <taxon>Sar</taxon>
        <taxon>Alveolata</taxon>
        <taxon>Dinophyceae</taxon>
        <taxon>Suessiales</taxon>
        <taxon>Symbiodiniaceae</taxon>
        <taxon>Cladocopium</taxon>
    </lineage>
</organism>
<keyword evidence="4" id="KW-1185">Reference proteome</keyword>
<dbReference type="EMBL" id="CAMXCT020000280">
    <property type="protein sequence ID" value="CAL1129954.1"/>
    <property type="molecule type" value="Genomic_DNA"/>
</dbReference>
<evidence type="ECO:0000313" key="2">
    <source>
        <dbReference type="EMBL" id="CAI3976579.1"/>
    </source>
</evidence>
<dbReference type="AlphaFoldDB" id="A0A9P1FGV5"/>
<protein>
    <submittedName>
        <fullName evidence="2">Uncharacterized protein</fullName>
    </submittedName>
</protein>
<reference evidence="2" key="1">
    <citation type="submission" date="2022-10" db="EMBL/GenBank/DDBJ databases">
        <authorList>
            <person name="Chen Y."/>
            <person name="Dougan E. K."/>
            <person name="Chan C."/>
            <person name="Rhodes N."/>
            <person name="Thang M."/>
        </authorList>
    </citation>
    <scope>NUCLEOTIDE SEQUENCE</scope>
</reference>
<gene>
    <name evidence="2" type="ORF">C1SCF055_LOCUS4788</name>
</gene>
<dbReference type="Proteomes" id="UP001152797">
    <property type="component" value="Unassembled WGS sequence"/>
</dbReference>
<sequence length="214" mass="24086">MVSISVINFLKMCLREILQINSQTSMVVDLDHGTVYIKADVSEQCVLVDCRELFSFGSGSWYDGSDARDLMEQGQGKFIKCAMTLQTSIILERKRLADHLSTLDCVEKATPLKDVLLLLEDAGEVRVGFSHHKVDLGSEVCQPDKPLVFVLDVKPSKEEQEERAPKRQKKEKKSTGGKKDKKTKAHVETTDHNEILPIYNMTISYGELKLDSLI</sequence>
<accession>A0A9P1FGV5</accession>
<evidence type="ECO:0000313" key="4">
    <source>
        <dbReference type="Proteomes" id="UP001152797"/>
    </source>
</evidence>
<reference evidence="3 4" key="2">
    <citation type="submission" date="2024-05" db="EMBL/GenBank/DDBJ databases">
        <authorList>
            <person name="Chen Y."/>
            <person name="Shah S."/>
            <person name="Dougan E. K."/>
            <person name="Thang M."/>
            <person name="Chan C."/>
        </authorList>
    </citation>
    <scope>NUCLEOTIDE SEQUENCE [LARGE SCALE GENOMIC DNA]</scope>
</reference>
<dbReference type="EMBL" id="CAMXCT010000280">
    <property type="protein sequence ID" value="CAI3976579.1"/>
    <property type="molecule type" value="Genomic_DNA"/>
</dbReference>
<name>A0A9P1FGV5_9DINO</name>